<dbReference type="InParanoid" id="A0A2H3C7S6"/>
<accession>A0A2H3C7S6</accession>
<dbReference type="EMBL" id="KZ293814">
    <property type="protein sequence ID" value="PBK79121.1"/>
    <property type="molecule type" value="Genomic_DNA"/>
</dbReference>
<gene>
    <name evidence="1" type="ORF">ARMGADRAFT_195968</name>
</gene>
<dbReference type="AlphaFoldDB" id="A0A2H3C7S6"/>
<name>A0A2H3C7S6_ARMGA</name>
<dbReference type="Proteomes" id="UP000217790">
    <property type="component" value="Unassembled WGS sequence"/>
</dbReference>
<sequence>MDELSHDIFNLLPTLADGPQTVWISICNHSQGCPSPPLCRRQHTWPSSNMYPQNLTLSYGYNVSLASTICLSTVLQMPNQTGALTSKAPTYRSTLTICGTTLGTTLQL</sequence>
<evidence type="ECO:0000313" key="1">
    <source>
        <dbReference type="EMBL" id="PBK79121.1"/>
    </source>
</evidence>
<organism evidence="1 2">
    <name type="scientific">Armillaria gallica</name>
    <name type="common">Bulbous honey fungus</name>
    <name type="synonym">Armillaria bulbosa</name>
    <dbReference type="NCBI Taxonomy" id="47427"/>
    <lineage>
        <taxon>Eukaryota</taxon>
        <taxon>Fungi</taxon>
        <taxon>Dikarya</taxon>
        <taxon>Basidiomycota</taxon>
        <taxon>Agaricomycotina</taxon>
        <taxon>Agaricomycetes</taxon>
        <taxon>Agaricomycetidae</taxon>
        <taxon>Agaricales</taxon>
        <taxon>Marasmiineae</taxon>
        <taxon>Physalacriaceae</taxon>
        <taxon>Armillaria</taxon>
    </lineage>
</organism>
<evidence type="ECO:0000313" key="2">
    <source>
        <dbReference type="Proteomes" id="UP000217790"/>
    </source>
</evidence>
<reference evidence="2" key="1">
    <citation type="journal article" date="2017" name="Nat. Ecol. Evol.">
        <title>Genome expansion and lineage-specific genetic innovations in the forest pathogenic fungi Armillaria.</title>
        <authorList>
            <person name="Sipos G."/>
            <person name="Prasanna A.N."/>
            <person name="Walter M.C."/>
            <person name="O'Connor E."/>
            <person name="Balint B."/>
            <person name="Krizsan K."/>
            <person name="Kiss B."/>
            <person name="Hess J."/>
            <person name="Varga T."/>
            <person name="Slot J."/>
            <person name="Riley R."/>
            <person name="Boka B."/>
            <person name="Rigling D."/>
            <person name="Barry K."/>
            <person name="Lee J."/>
            <person name="Mihaltcheva S."/>
            <person name="LaButti K."/>
            <person name="Lipzen A."/>
            <person name="Waldron R."/>
            <person name="Moloney N.M."/>
            <person name="Sperisen C."/>
            <person name="Kredics L."/>
            <person name="Vagvoelgyi C."/>
            <person name="Patrignani A."/>
            <person name="Fitzpatrick D."/>
            <person name="Nagy I."/>
            <person name="Doyle S."/>
            <person name="Anderson J.B."/>
            <person name="Grigoriev I.V."/>
            <person name="Gueldener U."/>
            <person name="Muensterkoetter M."/>
            <person name="Nagy L.G."/>
        </authorList>
    </citation>
    <scope>NUCLEOTIDE SEQUENCE [LARGE SCALE GENOMIC DNA]</scope>
    <source>
        <strain evidence="2">Ar21-2</strain>
    </source>
</reference>
<keyword evidence="2" id="KW-1185">Reference proteome</keyword>
<protein>
    <submittedName>
        <fullName evidence="1">Uncharacterized protein</fullName>
    </submittedName>
</protein>
<proteinExistence type="predicted"/>